<feature type="transmembrane region" description="Helical" evidence="3">
    <location>
        <begin position="153"/>
        <end position="174"/>
    </location>
</feature>
<reference evidence="4 5" key="1">
    <citation type="submission" date="2019-04" db="EMBL/GenBank/DDBJ databases">
        <title>Aspergillus burnettii sp. nov., novel species from soil in southeast Queensland.</title>
        <authorList>
            <person name="Gilchrist C.L.M."/>
            <person name="Pitt J.I."/>
            <person name="Lange L."/>
            <person name="Lacey H.J."/>
            <person name="Vuong D."/>
            <person name="Midgley D.J."/>
            <person name="Greenfield P."/>
            <person name="Bradbury M."/>
            <person name="Lacey E."/>
            <person name="Busk P.K."/>
            <person name="Pilgaard B."/>
            <person name="Chooi Y.H."/>
            <person name="Piggott A.M."/>
        </authorList>
    </citation>
    <scope>NUCLEOTIDE SEQUENCE [LARGE SCALE GENOMIC DNA]</scope>
    <source>
        <strain evidence="4 5">FRR 5400</strain>
    </source>
</reference>
<dbReference type="InterPro" id="IPR002213">
    <property type="entry name" value="UDP_glucos_trans"/>
</dbReference>
<sequence>MPGQKPVVLFLTNSEFGQSSVVLAVAQELVRQSACEVHVASFSALKQQVEALNVAFHALPGRSMKEALCDSGLPFLPKHAPGTRGAVESYRKGLQHVVAPWEPAGYEPIYRACLDLLDKLNPDLVAVDPLFGPGQDACNVRQCRISSGLPCPLPLFLIIINFYLIFKLVLHTFLSKRVQTLTKWRNHIGIPGDLTTIYANFNEKVPWLLPSIPQSDFPLKIPTNVTGCGPIIPPFESVAHNPTASWLAQRPTILFNLGSHMKYKLTDAQQVVTALSMVLHTYPDMQILWKCELSHDDPSSKEPESSDSSAIQDLIPAELTDRIRVTSWITPSPMSILAHDSTIMYVHHGGSNSFHEALAAGVAQVVCPVWLDTYDVAARVEFLRVGLRGNGKAAPHLEGSELGAAICRTAHRLRSGDMGTRTRELQAHILAQEEGVSGTGPADVYGVGRRKAAKVILDMITA</sequence>
<dbReference type="GO" id="GO:0008194">
    <property type="term" value="F:UDP-glycosyltransferase activity"/>
    <property type="evidence" value="ECO:0007669"/>
    <property type="project" value="InterPro"/>
</dbReference>
<keyword evidence="3" id="KW-0472">Membrane</keyword>
<dbReference type="Proteomes" id="UP000541154">
    <property type="component" value="Unassembled WGS sequence"/>
</dbReference>
<evidence type="ECO:0000256" key="2">
    <source>
        <dbReference type="ARBA" id="ARBA00022679"/>
    </source>
</evidence>
<evidence type="ECO:0000256" key="3">
    <source>
        <dbReference type="SAM" id="Phobius"/>
    </source>
</evidence>
<accession>A0A8H5ZUA9</accession>
<dbReference type="EMBL" id="SPNV01000450">
    <property type="protein sequence ID" value="KAF5855339.1"/>
    <property type="molecule type" value="Genomic_DNA"/>
</dbReference>
<keyword evidence="5" id="KW-1185">Reference proteome</keyword>
<evidence type="ECO:0000256" key="1">
    <source>
        <dbReference type="ARBA" id="ARBA00022676"/>
    </source>
</evidence>
<evidence type="ECO:0000313" key="5">
    <source>
        <dbReference type="Proteomes" id="UP000541154"/>
    </source>
</evidence>
<dbReference type="Pfam" id="PF00201">
    <property type="entry name" value="UDPGT"/>
    <property type="match status" value="1"/>
</dbReference>
<dbReference type="InterPro" id="IPR050271">
    <property type="entry name" value="UDP-glycosyltransferase"/>
</dbReference>
<comment type="caution">
    <text evidence="4">The sequence shown here is derived from an EMBL/GenBank/DDBJ whole genome shotgun (WGS) entry which is preliminary data.</text>
</comment>
<proteinExistence type="predicted"/>
<dbReference type="SUPFAM" id="SSF53756">
    <property type="entry name" value="UDP-Glycosyltransferase/glycogen phosphorylase"/>
    <property type="match status" value="1"/>
</dbReference>
<keyword evidence="2" id="KW-0808">Transferase</keyword>
<dbReference type="PANTHER" id="PTHR48043:SF145">
    <property type="entry name" value="FI06409P-RELATED"/>
    <property type="match status" value="1"/>
</dbReference>
<gene>
    <name evidence="4" type="ORF">ETB97_009431</name>
</gene>
<dbReference type="PANTHER" id="PTHR48043">
    <property type="entry name" value="EG:EG0003.4 PROTEIN-RELATED"/>
    <property type="match status" value="1"/>
</dbReference>
<evidence type="ECO:0000313" key="4">
    <source>
        <dbReference type="EMBL" id="KAF5855339.1"/>
    </source>
</evidence>
<name>A0A8H5ZUA9_PETAA</name>
<protein>
    <submittedName>
        <fullName evidence="4">Uncharacterized protein</fullName>
    </submittedName>
</protein>
<dbReference type="Gene3D" id="3.40.50.2000">
    <property type="entry name" value="Glycogen Phosphorylase B"/>
    <property type="match status" value="2"/>
</dbReference>
<keyword evidence="3" id="KW-1133">Transmembrane helix</keyword>
<keyword evidence="3" id="KW-0812">Transmembrane</keyword>
<organism evidence="4 5">
    <name type="scientific">Petromyces alliaceus</name>
    <name type="common">Aspergillus alliaceus</name>
    <dbReference type="NCBI Taxonomy" id="209559"/>
    <lineage>
        <taxon>Eukaryota</taxon>
        <taxon>Fungi</taxon>
        <taxon>Dikarya</taxon>
        <taxon>Ascomycota</taxon>
        <taxon>Pezizomycotina</taxon>
        <taxon>Eurotiomycetes</taxon>
        <taxon>Eurotiomycetidae</taxon>
        <taxon>Eurotiales</taxon>
        <taxon>Aspergillaceae</taxon>
        <taxon>Aspergillus</taxon>
        <taxon>Aspergillus subgen. Circumdati</taxon>
    </lineage>
</organism>
<keyword evidence="1" id="KW-0328">Glycosyltransferase</keyword>
<dbReference type="AlphaFoldDB" id="A0A8H5ZUA9"/>